<dbReference type="SUPFAM" id="SSF56935">
    <property type="entry name" value="Porins"/>
    <property type="match status" value="1"/>
</dbReference>
<dbReference type="Proteomes" id="UP000242881">
    <property type="component" value="Unassembled WGS sequence"/>
</dbReference>
<dbReference type="EMBL" id="PNIN01000032">
    <property type="protein sequence ID" value="PMP71921.1"/>
    <property type="molecule type" value="Genomic_DNA"/>
</dbReference>
<gene>
    <name evidence="2" type="ORF">C0187_02940</name>
</gene>
<organism evidence="2 3">
    <name type="scientific">Calditerrivibrio nitroreducens</name>
    <dbReference type="NCBI Taxonomy" id="477976"/>
    <lineage>
        <taxon>Bacteria</taxon>
        <taxon>Pseudomonadati</taxon>
        <taxon>Deferribacterota</taxon>
        <taxon>Deferribacteres</taxon>
        <taxon>Deferribacterales</taxon>
        <taxon>Calditerrivibrionaceae</taxon>
    </lineage>
</organism>
<evidence type="ECO:0000256" key="1">
    <source>
        <dbReference type="SAM" id="SignalP"/>
    </source>
</evidence>
<proteinExistence type="predicted"/>
<comment type="caution">
    <text evidence="2">The sequence shown here is derived from an EMBL/GenBank/DDBJ whole genome shotgun (WGS) entry which is preliminary data.</text>
</comment>
<dbReference type="RefSeq" id="WP_424606119.1">
    <property type="nucleotide sequence ID" value="NZ_JBNAVA010000011.1"/>
</dbReference>
<dbReference type="AlphaFoldDB" id="A0A2J6WNI2"/>
<keyword evidence="1" id="KW-0732">Signal</keyword>
<sequence>MKKLVALLAIGLISGSAFAATYDFYGSVMVQAFYGSPDKYKSGIGESDTDLEFGTQGNSRIGANVKASDKLTANFELGLGTYEDGSNRVSTRLIYATYDFGPLKMKIGQDYTPTEAEPFNQVYFQDNALDGFGGFSTGRRSQIAFTFGDFEFAVVANNQTDKKNFDVIIPKLEAAYNYKFGPASGKIFGGYQTYKYDNATSDKSVNAYVAGLTTAVELNPVVLNAVAWYGLNTADYGATTQGSYDVVHDKDSTDFGVSAELGFKATKDILLNVGYGYQRSDSDAFMKADGQQSYYANAIINIAKNLYVTPEVGVLDYMKSATDLKEGKKLYYGVQVKANF</sequence>
<name>A0A2J6WNI2_9BACT</name>
<accession>A0A2J6WNI2</accession>
<evidence type="ECO:0000313" key="3">
    <source>
        <dbReference type="Proteomes" id="UP000242881"/>
    </source>
</evidence>
<feature type="chain" id="PRO_5014342321" description="Porin" evidence="1">
    <location>
        <begin position="20"/>
        <end position="340"/>
    </location>
</feature>
<protein>
    <recommendedName>
        <fullName evidence="4">Porin</fullName>
    </recommendedName>
</protein>
<evidence type="ECO:0008006" key="4">
    <source>
        <dbReference type="Google" id="ProtNLM"/>
    </source>
</evidence>
<reference evidence="2 3" key="1">
    <citation type="submission" date="2018-01" db="EMBL/GenBank/DDBJ databases">
        <title>Metagenomic assembled genomes from two thermal pools in the Uzon Caldera, Kamchatka, Russia.</title>
        <authorList>
            <person name="Wilkins L."/>
            <person name="Ettinger C."/>
        </authorList>
    </citation>
    <scope>NUCLEOTIDE SEQUENCE [LARGE SCALE GENOMIC DNA]</scope>
    <source>
        <strain evidence="2">ZAV-05</strain>
    </source>
</reference>
<evidence type="ECO:0000313" key="2">
    <source>
        <dbReference type="EMBL" id="PMP71921.1"/>
    </source>
</evidence>
<feature type="signal peptide" evidence="1">
    <location>
        <begin position="1"/>
        <end position="19"/>
    </location>
</feature>